<reference evidence="1" key="1">
    <citation type="journal article" date="2021" name="Front. Microbiol.">
        <title>Comprehensive Comparative Genomics and Phenotyping of Methylobacterium Species.</title>
        <authorList>
            <person name="Alessa O."/>
            <person name="Ogura Y."/>
            <person name="Fujitani Y."/>
            <person name="Takami H."/>
            <person name="Hayashi T."/>
            <person name="Sahin N."/>
            <person name="Tani A."/>
        </authorList>
    </citation>
    <scope>NUCLEOTIDE SEQUENCE</scope>
    <source>
        <strain evidence="1">DSM 19015</strain>
    </source>
</reference>
<dbReference type="EMBL" id="BPQP01000001">
    <property type="protein sequence ID" value="GJD92873.1"/>
    <property type="molecule type" value="Genomic_DNA"/>
</dbReference>
<dbReference type="Proteomes" id="UP001055125">
    <property type="component" value="Unassembled WGS sequence"/>
</dbReference>
<gene>
    <name evidence="1" type="ORF">OCOJLMKI_0056</name>
</gene>
<dbReference type="RefSeq" id="WP_238241923.1">
    <property type="nucleotide sequence ID" value="NZ_BPQP01000001.1"/>
</dbReference>
<keyword evidence="2" id="KW-1185">Reference proteome</keyword>
<evidence type="ECO:0000313" key="2">
    <source>
        <dbReference type="Proteomes" id="UP001055125"/>
    </source>
</evidence>
<reference evidence="1" key="2">
    <citation type="submission" date="2021-08" db="EMBL/GenBank/DDBJ databases">
        <authorList>
            <person name="Tani A."/>
            <person name="Ola A."/>
            <person name="Ogura Y."/>
            <person name="Katsura K."/>
            <person name="Hayashi T."/>
        </authorList>
    </citation>
    <scope>NUCLEOTIDE SEQUENCE</scope>
    <source>
        <strain evidence="1">DSM 19015</strain>
    </source>
</reference>
<name>A0ABQ4RQ37_9HYPH</name>
<proteinExistence type="predicted"/>
<comment type="caution">
    <text evidence="1">The sequence shown here is derived from an EMBL/GenBank/DDBJ whole genome shotgun (WGS) entry which is preliminary data.</text>
</comment>
<accession>A0ABQ4RQ37</accession>
<evidence type="ECO:0000313" key="1">
    <source>
        <dbReference type="EMBL" id="GJD92873.1"/>
    </source>
</evidence>
<organism evidence="1 2">
    <name type="scientific">Methylobacterium iners</name>
    <dbReference type="NCBI Taxonomy" id="418707"/>
    <lineage>
        <taxon>Bacteria</taxon>
        <taxon>Pseudomonadati</taxon>
        <taxon>Pseudomonadota</taxon>
        <taxon>Alphaproteobacteria</taxon>
        <taxon>Hyphomicrobiales</taxon>
        <taxon>Methylobacteriaceae</taxon>
        <taxon>Methylobacterium</taxon>
    </lineage>
</organism>
<protein>
    <submittedName>
        <fullName evidence="1">Uncharacterized protein</fullName>
    </submittedName>
</protein>
<sequence>MKLTLEPTGQLELVQGTPCRVWSGTTDTGLQVLAWVATVQPQTHDLGKLMAFEEELIEMPYRREAAGIVGPSENTLL</sequence>